<gene>
    <name evidence="1" type="ORF">E3O10_09410</name>
</gene>
<keyword evidence="2" id="KW-1185">Reference proteome</keyword>
<comment type="caution">
    <text evidence="1">The sequence shown here is derived from an EMBL/GenBank/DDBJ whole genome shotgun (WGS) entry which is preliminary data.</text>
</comment>
<sequence length="314" mass="33958">MPGQFEWVRDLRRSEWLRAMEAEPFGSILSVVPRGFQSYARVFHPVERDRPRDTKTWRGVDESTHFDGVADIGAALETEVTTWANAAASFGTAMHSEAQYARLLPRDDGTAAMAIAPDGWRYAAPREGCIDAASLAAASAVLARHTGTPDAGIAAVWEGWGGLVSSAGVARLTFEVSDGQSARIADAGGEDGGDPEPGSGLLAREVATGSRFDLHGNTGRHYVLFEVGANDLADRAWPERAPWVDQPMWAQSPSIVWPEDHSWVLATEIDFDSTLVAGTTKLIQELVQMPGLEVLSIRTDADLTSEGDRLNRSK</sequence>
<name>A0A1H8BRN2_9MICO</name>
<accession>A0A1H8BRN2</accession>
<proteinExistence type="predicted"/>
<reference evidence="1 2" key="1">
    <citation type="submission" date="2019-03" db="EMBL/GenBank/DDBJ databases">
        <title>Genomics of glacier-inhabiting Cryobacterium strains.</title>
        <authorList>
            <person name="Liu Q."/>
            <person name="Xin Y.-H."/>
        </authorList>
    </citation>
    <scope>NUCLEOTIDE SEQUENCE [LARGE SCALE GENOMIC DNA]</scope>
    <source>
        <strain evidence="1 2">Hh15</strain>
    </source>
</reference>
<organism evidence="1 2">
    <name type="scientific">Cryobacterium luteum</name>
    <dbReference type="NCBI Taxonomy" id="1424661"/>
    <lineage>
        <taxon>Bacteria</taxon>
        <taxon>Bacillati</taxon>
        <taxon>Actinomycetota</taxon>
        <taxon>Actinomycetes</taxon>
        <taxon>Micrococcales</taxon>
        <taxon>Microbacteriaceae</taxon>
        <taxon>Cryobacterium</taxon>
    </lineage>
</organism>
<dbReference type="STRING" id="1424661.SAMN05216281_10277"/>
<dbReference type="Proteomes" id="UP000297654">
    <property type="component" value="Unassembled WGS sequence"/>
</dbReference>
<evidence type="ECO:0000313" key="1">
    <source>
        <dbReference type="EMBL" id="TFB89106.1"/>
    </source>
</evidence>
<dbReference type="RefSeq" id="WP_092106986.1">
    <property type="nucleotide sequence ID" value="NZ_FOCN01000002.1"/>
</dbReference>
<dbReference type="EMBL" id="SOFF01000030">
    <property type="protein sequence ID" value="TFB89106.1"/>
    <property type="molecule type" value="Genomic_DNA"/>
</dbReference>
<protein>
    <submittedName>
        <fullName evidence="1">Uncharacterized protein</fullName>
    </submittedName>
</protein>
<dbReference type="AlphaFoldDB" id="A0A1H8BRN2"/>
<dbReference type="OrthoDB" id="2426596at2"/>
<evidence type="ECO:0000313" key="2">
    <source>
        <dbReference type="Proteomes" id="UP000297654"/>
    </source>
</evidence>